<evidence type="ECO:0000313" key="4">
    <source>
        <dbReference type="Proteomes" id="UP000694844"/>
    </source>
</evidence>
<dbReference type="GO" id="GO:0016787">
    <property type="term" value="F:hydrolase activity"/>
    <property type="evidence" value="ECO:0007669"/>
    <property type="project" value="InterPro"/>
</dbReference>
<organism evidence="4 5">
    <name type="scientific">Crassostrea virginica</name>
    <name type="common">Eastern oyster</name>
    <dbReference type="NCBI Taxonomy" id="6565"/>
    <lineage>
        <taxon>Eukaryota</taxon>
        <taxon>Metazoa</taxon>
        <taxon>Spiralia</taxon>
        <taxon>Lophotrochozoa</taxon>
        <taxon>Mollusca</taxon>
        <taxon>Bivalvia</taxon>
        <taxon>Autobranchia</taxon>
        <taxon>Pteriomorphia</taxon>
        <taxon>Ostreida</taxon>
        <taxon>Ostreoidea</taxon>
        <taxon>Ostreidae</taxon>
        <taxon>Crassostrea</taxon>
    </lineage>
</organism>
<dbReference type="Pfam" id="PF02017">
    <property type="entry name" value="CIDE-N"/>
    <property type="match status" value="1"/>
</dbReference>
<dbReference type="PANTHER" id="PTHR13067">
    <property type="entry name" value="CASPASE-ACTIVATED DNASE"/>
    <property type="match status" value="1"/>
</dbReference>
<keyword evidence="4" id="KW-1185">Reference proteome</keyword>
<dbReference type="Gene3D" id="3.10.20.10">
    <property type="match status" value="1"/>
</dbReference>
<feature type="domain" description="CIDE-N" evidence="3">
    <location>
        <begin position="15"/>
        <end position="92"/>
    </location>
</feature>
<protein>
    <submittedName>
        <fullName evidence="5">DNAation factor subunit beta-like</fullName>
    </submittedName>
</protein>
<dbReference type="InterPro" id="IPR039729">
    <property type="entry name" value="DFF40"/>
</dbReference>
<dbReference type="GeneID" id="111137968"/>
<dbReference type="RefSeq" id="XP_022345407.1">
    <property type="nucleotide sequence ID" value="XM_022489699.1"/>
</dbReference>
<reference evidence="5" key="1">
    <citation type="submission" date="2025-08" db="UniProtKB">
        <authorList>
            <consortium name="RefSeq"/>
        </authorList>
    </citation>
    <scope>IDENTIFICATION</scope>
    <source>
        <tissue evidence="5">Whole sample</tissue>
    </source>
</reference>
<dbReference type="Pfam" id="PF09230">
    <property type="entry name" value="DFF40"/>
    <property type="match status" value="1"/>
</dbReference>
<dbReference type="GO" id="GO:0006309">
    <property type="term" value="P:apoptotic DNA fragmentation"/>
    <property type="evidence" value="ECO:0007669"/>
    <property type="project" value="InterPro"/>
</dbReference>
<dbReference type="Proteomes" id="UP000694844">
    <property type="component" value="Chromosome 5"/>
</dbReference>
<dbReference type="AlphaFoldDB" id="A0A8B8EZP4"/>
<dbReference type="SUPFAM" id="SSF54060">
    <property type="entry name" value="His-Me finger endonucleases"/>
    <property type="match status" value="1"/>
</dbReference>
<proteinExistence type="predicted"/>
<dbReference type="GO" id="GO:0005634">
    <property type="term" value="C:nucleus"/>
    <property type="evidence" value="ECO:0007669"/>
    <property type="project" value="InterPro"/>
</dbReference>
<gene>
    <name evidence="5" type="primary">LOC111137968</name>
</gene>
<dbReference type="InterPro" id="IPR044925">
    <property type="entry name" value="His-Me_finger_sf"/>
</dbReference>
<dbReference type="PANTHER" id="PTHR13067:SF2">
    <property type="entry name" value="CASPASE-ACTIVATED DNASE"/>
    <property type="match status" value="1"/>
</dbReference>
<dbReference type="GO" id="GO:0005737">
    <property type="term" value="C:cytoplasm"/>
    <property type="evidence" value="ECO:0007669"/>
    <property type="project" value="InterPro"/>
</dbReference>
<dbReference type="InterPro" id="IPR015311">
    <property type="entry name" value="DFF40_C"/>
</dbReference>
<dbReference type="SMART" id="SM00266">
    <property type="entry name" value="CAD"/>
    <property type="match status" value="1"/>
</dbReference>
<sequence length="341" mass="39937">MTFLLDRFLSLFNGGMRAYKVQDVKREQRIGVTAKNFQELLKKGSDKLKLNPDEVTVVIEDDGTVVTDDSFFKKLPAQTVFVFLRKGEVWRGAGVLIHDALSKLYCATRKNEIASQIRDLLMTEDAPEKIHIISQYLELLETNSSSEKRQDHEDWFEGLNKKYKTKSEVMRYSAQTRIRSYYMTAKEQIEREADKEFKQDLLDLLEEGFQKLKKSDFHSSYFDRTASEKSRMCDKQGWFRCEGPYDMASCNKFHTINPYASKGYRQLFGLWNLDHIIEKSREVIPTFLEAARSKQKYQDLNIDQLYKLLFTRENLKLVQIGCHKKAARESGKVKWTDFCTN</sequence>
<dbReference type="GO" id="GO:0004520">
    <property type="term" value="F:DNA endonuclease activity"/>
    <property type="evidence" value="ECO:0007669"/>
    <property type="project" value="InterPro"/>
</dbReference>
<dbReference type="OrthoDB" id="9943677at2759"/>
<evidence type="ECO:0000313" key="5">
    <source>
        <dbReference type="RefSeq" id="XP_022345407.1"/>
    </source>
</evidence>
<accession>A0A8B8EZP4</accession>
<name>A0A8B8EZP4_CRAVI</name>
<dbReference type="InterPro" id="IPR003508">
    <property type="entry name" value="CIDE-N_dom"/>
</dbReference>
<dbReference type="KEGG" id="cvn:111137968"/>
<dbReference type="PROSITE" id="PS51135">
    <property type="entry name" value="CIDE_N"/>
    <property type="match status" value="1"/>
</dbReference>
<evidence type="ECO:0000256" key="2">
    <source>
        <dbReference type="PROSITE-ProRule" id="PRU00447"/>
    </source>
</evidence>
<dbReference type="CDD" id="cd01615">
    <property type="entry name" value="CIDE_N"/>
    <property type="match status" value="1"/>
</dbReference>
<dbReference type="SUPFAM" id="SSF54277">
    <property type="entry name" value="CAD &amp; PB1 domains"/>
    <property type="match status" value="1"/>
</dbReference>
<evidence type="ECO:0000259" key="3">
    <source>
        <dbReference type="PROSITE" id="PS51135"/>
    </source>
</evidence>
<keyword evidence="1 2" id="KW-0053">Apoptosis</keyword>
<evidence type="ECO:0000256" key="1">
    <source>
        <dbReference type="ARBA" id="ARBA00022703"/>
    </source>
</evidence>